<dbReference type="GO" id="GO:0004523">
    <property type="term" value="F:RNA-DNA hybrid ribonuclease activity"/>
    <property type="evidence" value="ECO:0007669"/>
    <property type="project" value="InterPro"/>
</dbReference>
<dbReference type="Pfam" id="PF13456">
    <property type="entry name" value="RVT_3"/>
    <property type="match status" value="1"/>
</dbReference>
<keyword evidence="3" id="KW-1185">Reference proteome</keyword>
<dbReference type="AlphaFoldDB" id="A0A8K0MGY8"/>
<dbReference type="GO" id="GO:0003676">
    <property type="term" value="F:nucleic acid binding"/>
    <property type="evidence" value="ECO:0007669"/>
    <property type="project" value="InterPro"/>
</dbReference>
<organism evidence="2 3">
    <name type="scientific">Rhamnella rubrinervis</name>
    <dbReference type="NCBI Taxonomy" id="2594499"/>
    <lineage>
        <taxon>Eukaryota</taxon>
        <taxon>Viridiplantae</taxon>
        <taxon>Streptophyta</taxon>
        <taxon>Embryophyta</taxon>
        <taxon>Tracheophyta</taxon>
        <taxon>Spermatophyta</taxon>
        <taxon>Magnoliopsida</taxon>
        <taxon>eudicotyledons</taxon>
        <taxon>Gunneridae</taxon>
        <taxon>Pentapetalae</taxon>
        <taxon>rosids</taxon>
        <taxon>fabids</taxon>
        <taxon>Rosales</taxon>
        <taxon>Rhamnaceae</taxon>
        <taxon>rhamnoid group</taxon>
        <taxon>Rhamneae</taxon>
        <taxon>Rhamnella</taxon>
    </lineage>
</organism>
<dbReference type="OrthoDB" id="1938131at2759"/>
<feature type="domain" description="RNase H type-1" evidence="1">
    <location>
        <begin position="206"/>
        <end position="240"/>
    </location>
</feature>
<name>A0A8K0MGY8_9ROSA</name>
<dbReference type="EMBL" id="VOIH02000005">
    <property type="protein sequence ID" value="KAF3445954.1"/>
    <property type="molecule type" value="Genomic_DNA"/>
</dbReference>
<dbReference type="Proteomes" id="UP000796880">
    <property type="component" value="Unassembled WGS sequence"/>
</dbReference>
<reference evidence="2" key="1">
    <citation type="submission" date="2020-03" db="EMBL/GenBank/DDBJ databases">
        <title>A high-quality chromosome-level genome assembly of a woody plant with both climbing and erect habits, Rhamnella rubrinervis.</title>
        <authorList>
            <person name="Lu Z."/>
            <person name="Yang Y."/>
            <person name="Zhu X."/>
            <person name="Sun Y."/>
        </authorList>
    </citation>
    <scope>NUCLEOTIDE SEQUENCE</scope>
    <source>
        <strain evidence="2">BYM</strain>
        <tissue evidence="2">Leaf</tissue>
    </source>
</reference>
<dbReference type="InterPro" id="IPR002156">
    <property type="entry name" value="RNaseH_domain"/>
</dbReference>
<gene>
    <name evidence="2" type="ORF">FNV43_RR11131</name>
</gene>
<accession>A0A8K0MGY8</accession>
<evidence type="ECO:0000313" key="2">
    <source>
        <dbReference type="EMBL" id="KAF3445954.1"/>
    </source>
</evidence>
<protein>
    <recommendedName>
        <fullName evidence="1">RNase H type-1 domain-containing protein</fullName>
    </recommendedName>
</protein>
<evidence type="ECO:0000259" key="1">
    <source>
        <dbReference type="Pfam" id="PF13456"/>
    </source>
</evidence>
<proteinExistence type="predicted"/>
<comment type="caution">
    <text evidence="2">The sequence shown here is derived from an EMBL/GenBank/DDBJ whole genome shotgun (WGS) entry which is preliminary data.</text>
</comment>
<sequence length="338" mass="38960">MDFCFPYFGCVSILLTEEQIIYVDIPKVEGRQVISFVYGSVFPGCRKNLCVPLENFTGSIDHSWVVMKDFNVILVQTIIGTKRFTEERLAEEAAAKVLLDEALLFRETMLRDYARRELDGQISSYYVGKLVRILSTMASPPVWVKLRLDDANSVGSLFQNAMAIFLRSQVFNLWTTVIKFRGYWYCASDFSDYSCGLVSPADWVVEGVIIAIKCARDFEWNHLWMECDSTSVAKLLIRREVAVPRAYKAKNFHQSCLYRPKVEDRTGPIKFKVQERSDLLDKIRRAELTRVEIRMVAQFGQTRGNLERELVFGLLGSDMEGAKRQPYLMARDKFSIRI</sequence>
<evidence type="ECO:0000313" key="3">
    <source>
        <dbReference type="Proteomes" id="UP000796880"/>
    </source>
</evidence>